<dbReference type="InterPro" id="IPR036388">
    <property type="entry name" value="WH-like_DNA-bd_sf"/>
</dbReference>
<evidence type="ECO:0000259" key="9">
    <source>
        <dbReference type="PROSITE" id="PS51755"/>
    </source>
</evidence>
<comment type="caution">
    <text evidence="10">The sequence shown here is derived from an EMBL/GenBank/DDBJ whole genome shotgun (WGS) entry which is preliminary data.</text>
</comment>
<dbReference type="InterPro" id="IPR016032">
    <property type="entry name" value="Sig_transdc_resp-reg_C-effctor"/>
</dbReference>
<dbReference type="SUPFAM" id="SSF46894">
    <property type="entry name" value="C-terminal effector domain of the bipartite response regulators"/>
    <property type="match status" value="1"/>
</dbReference>
<accession>A0ABW0G6I9</accession>
<dbReference type="RefSeq" id="WP_376995411.1">
    <property type="nucleotide sequence ID" value="NZ_JBHSLC010000021.1"/>
</dbReference>
<evidence type="ECO:0000256" key="7">
    <source>
        <dbReference type="PROSITE-ProRule" id="PRU01091"/>
    </source>
</evidence>
<evidence type="ECO:0000313" key="11">
    <source>
        <dbReference type="Proteomes" id="UP001596166"/>
    </source>
</evidence>
<keyword evidence="4 7" id="KW-0238">DNA-binding</keyword>
<evidence type="ECO:0000313" key="10">
    <source>
        <dbReference type="EMBL" id="MFC5355798.1"/>
    </source>
</evidence>
<dbReference type="SMART" id="SM00448">
    <property type="entry name" value="REC"/>
    <property type="match status" value="1"/>
</dbReference>
<feature type="domain" description="OmpR/PhoB-type" evidence="9">
    <location>
        <begin position="136"/>
        <end position="236"/>
    </location>
</feature>
<dbReference type="EMBL" id="JBHSLC010000021">
    <property type="protein sequence ID" value="MFC5355798.1"/>
    <property type="molecule type" value="Genomic_DNA"/>
</dbReference>
<evidence type="ECO:0000256" key="3">
    <source>
        <dbReference type="ARBA" id="ARBA00023015"/>
    </source>
</evidence>
<dbReference type="InterPro" id="IPR011006">
    <property type="entry name" value="CheY-like_superfamily"/>
</dbReference>
<dbReference type="PANTHER" id="PTHR48111:SF4">
    <property type="entry name" value="DNA-BINDING DUAL TRANSCRIPTIONAL REGULATOR OMPR"/>
    <property type="match status" value="1"/>
</dbReference>
<dbReference type="InterPro" id="IPR001789">
    <property type="entry name" value="Sig_transdc_resp-reg_receiver"/>
</dbReference>
<protein>
    <submittedName>
        <fullName evidence="10">Response regulator</fullName>
    </submittedName>
</protein>
<evidence type="ECO:0000256" key="4">
    <source>
        <dbReference type="ARBA" id="ARBA00023125"/>
    </source>
</evidence>
<dbReference type="PROSITE" id="PS51755">
    <property type="entry name" value="OMPR_PHOB"/>
    <property type="match status" value="1"/>
</dbReference>
<reference evidence="11" key="1">
    <citation type="journal article" date="2019" name="Int. J. Syst. Evol. Microbiol.">
        <title>The Global Catalogue of Microorganisms (GCM) 10K type strain sequencing project: providing services to taxonomists for standard genome sequencing and annotation.</title>
        <authorList>
            <consortium name="The Broad Institute Genomics Platform"/>
            <consortium name="The Broad Institute Genome Sequencing Center for Infectious Disease"/>
            <person name="Wu L."/>
            <person name="Ma J."/>
        </authorList>
    </citation>
    <scope>NUCLEOTIDE SEQUENCE [LARGE SCALE GENOMIC DNA]</scope>
    <source>
        <strain evidence="11">CCUG 58760</strain>
    </source>
</reference>
<keyword evidence="2" id="KW-0902">Two-component regulatory system</keyword>
<dbReference type="Gene3D" id="1.10.10.10">
    <property type="entry name" value="Winged helix-like DNA-binding domain superfamily/Winged helix DNA-binding domain"/>
    <property type="match status" value="1"/>
</dbReference>
<evidence type="ECO:0000256" key="2">
    <source>
        <dbReference type="ARBA" id="ARBA00023012"/>
    </source>
</evidence>
<dbReference type="Gene3D" id="6.10.250.690">
    <property type="match status" value="1"/>
</dbReference>
<evidence type="ECO:0000256" key="1">
    <source>
        <dbReference type="ARBA" id="ARBA00022553"/>
    </source>
</evidence>
<feature type="modified residue" description="4-aspartylphosphate" evidence="6">
    <location>
        <position position="55"/>
    </location>
</feature>
<dbReference type="SUPFAM" id="SSF52172">
    <property type="entry name" value="CheY-like"/>
    <property type="match status" value="1"/>
</dbReference>
<name>A0ABW0G6I9_9PROT</name>
<dbReference type="CDD" id="cd00383">
    <property type="entry name" value="trans_reg_C"/>
    <property type="match status" value="1"/>
</dbReference>
<keyword evidence="5" id="KW-0804">Transcription</keyword>
<dbReference type="Gene3D" id="3.40.50.2300">
    <property type="match status" value="1"/>
</dbReference>
<proteinExistence type="predicted"/>
<feature type="domain" description="Response regulatory" evidence="8">
    <location>
        <begin position="6"/>
        <end position="122"/>
    </location>
</feature>
<gene>
    <name evidence="10" type="ORF">ACFPMG_12340</name>
</gene>
<dbReference type="Pfam" id="PF00486">
    <property type="entry name" value="Trans_reg_C"/>
    <property type="match status" value="1"/>
</dbReference>
<keyword evidence="3" id="KW-0805">Transcription regulation</keyword>
<feature type="DNA-binding region" description="OmpR/PhoB-type" evidence="7">
    <location>
        <begin position="136"/>
        <end position="236"/>
    </location>
</feature>
<dbReference type="PROSITE" id="PS50110">
    <property type="entry name" value="RESPONSE_REGULATORY"/>
    <property type="match status" value="1"/>
</dbReference>
<organism evidence="10 11">
    <name type="scientific">Azospirillum himalayense</name>
    <dbReference type="NCBI Taxonomy" id="654847"/>
    <lineage>
        <taxon>Bacteria</taxon>
        <taxon>Pseudomonadati</taxon>
        <taxon>Pseudomonadota</taxon>
        <taxon>Alphaproteobacteria</taxon>
        <taxon>Rhodospirillales</taxon>
        <taxon>Azospirillaceae</taxon>
        <taxon>Azospirillum</taxon>
    </lineage>
</organism>
<evidence type="ECO:0000259" key="8">
    <source>
        <dbReference type="PROSITE" id="PS50110"/>
    </source>
</evidence>
<dbReference type="InterPro" id="IPR039420">
    <property type="entry name" value="WalR-like"/>
</dbReference>
<evidence type="ECO:0000256" key="5">
    <source>
        <dbReference type="ARBA" id="ARBA00023163"/>
    </source>
</evidence>
<keyword evidence="1 6" id="KW-0597">Phosphoprotein</keyword>
<dbReference type="SMART" id="SM00862">
    <property type="entry name" value="Trans_reg_C"/>
    <property type="match status" value="1"/>
</dbReference>
<keyword evidence="11" id="KW-1185">Reference proteome</keyword>
<sequence>MDRTPHLLVVDDDREIRTLLSQFLTRHGFRVTGAKDGVEMMRTLDSARVDLIVLDLMMPGEDGLSLCRRLRATPETAQTPVIMLTAMGEETDRIVGLEMGADDYLAKPFSPRELLARVKAVLRRASGPPAAGGAAGKTLGFEGWTLDLAKRELRSPDGVLVQLSAGEYDLLVAFVEHPQRVLTRDQLLDLARGRSAVPFDRSIDVQVSRLRRKIEPDPVDPTMIKTVRGGGYLFTPAVTGA</sequence>
<evidence type="ECO:0000256" key="6">
    <source>
        <dbReference type="PROSITE-ProRule" id="PRU00169"/>
    </source>
</evidence>
<dbReference type="InterPro" id="IPR001867">
    <property type="entry name" value="OmpR/PhoB-type_DNA-bd"/>
</dbReference>
<dbReference type="Proteomes" id="UP001596166">
    <property type="component" value="Unassembled WGS sequence"/>
</dbReference>
<dbReference type="PANTHER" id="PTHR48111">
    <property type="entry name" value="REGULATOR OF RPOS"/>
    <property type="match status" value="1"/>
</dbReference>
<dbReference type="Pfam" id="PF00072">
    <property type="entry name" value="Response_reg"/>
    <property type="match status" value="1"/>
</dbReference>